<dbReference type="FunCoup" id="A0A1Y1YSL9">
    <property type="interactions" value="245"/>
</dbReference>
<evidence type="ECO:0000256" key="4">
    <source>
        <dbReference type="ARBA" id="ARBA00023163"/>
    </source>
</evidence>
<dbReference type="GO" id="GO:0006351">
    <property type="term" value="P:DNA-templated transcription"/>
    <property type="evidence" value="ECO:0007669"/>
    <property type="project" value="InterPro"/>
</dbReference>
<evidence type="ECO:0000256" key="6">
    <source>
        <dbReference type="SAM" id="MobiDB-lite"/>
    </source>
</evidence>
<evidence type="ECO:0000313" key="7">
    <source>
        <dbReference type="EMBL" id="ORY00824.1"/>
    </source>
</evidence>
<dbReference type="STRING" id="1314790.A0A1Y1YSL9"/>
<accession>A0A1Y1YSL9</accession>
<dbReference type="AlphaFoldDB" id="A0A1Y1YSL9"/>
<evidence type="ECO:0000256" key="1">
    <source>
        <dbReference type="ARBA" id="ARBA00004604"/>
    </source>
</evidence>
<sequence>MSAGKRKREESGAEKLPLKLDSSDSGAPVLVTFPGVYPSNPQQQFQLYKNTVSRRSNQVVIAGETERVEFVGQNFGEEGPKNLYCKYMVGVYDKKTNSVTFKEAPVCKMTRHVKALKHLQAQQSDNSQVMVALNALGEAFGSKRRKAQIRAVERNRVDVGNLQDAASYIKDNLEEHANSVPTQDDIKNETDADRPIPPYNLEATEAKDIYNYNDIISPAEVSVLPFTPLLKTEAEGERIKLLPFRNSAYIKERLSLAVQKKDRFRVKNLLYISYLMQFRNMRERQLNDPEAFAKMLNDPPSIIAEKLLERFTEVVPGPNGKPSYRITPKCQDKVTCYIMALALILDDFVAYPAVFAKDLSISQSKAVELFKNLGCRVDNISKAEQTALGLTASDIKRMKKVRLVAPLTFPEKKFRRSK</sequence>
<keyword evidence="4" id="KW-0804">Transcription</keyword>
<dbReference type="InterPro" id="IPR009668">
    <property type="entry name" value="RNA_pol-assoc_fac_A49-like"/>
</dbReference>
<name>A0A1Y1YSL9_9FUNG</name>
<feature type="region of interest" description="Disordered" evidence="6">
    <location>
        <begin position="1"/>
        <end position="24"/>
    </location>
</feature>
<keyword evidence="3" id="KW-0240">DNA-directed RNA polymerase</keyword>
<dbReference type="OrthoDB" id="532500at2759"/>
<comment type="subcellular location">
    <subcellularLocation>
        <location evidence="1">Nucleus</location>
        <location evidence="1">Nucleolus</location>
    </subcellularLocation>
</comment>
<dbReference type="GO" id="GO:0005730">
    <property type="term" value="C:nucleolus"/>
    <property type="evidence" value="ECO:0007669"/>
    <property type="project" value="UniProtKB-SubCell"/>
</dbReference>
<dbReference type="EMBL" id="MCFE01000077">
    <property type="protein sequence ID" value="ORY00824.1"/>
    <property type="molecule type" value="Genomic_DNA"/>
</dbReference>
<evidence type="ECO:0000313" key="8">
    <source>
        <dbReference type="Proteomes" id="UP000193498"/>
    </source>
</evidence>
<feature type="compositionally biased region" description="Basic and acidic residues" evidence="6">
    <location>
        <begin position="184"/>
        <end position="194"/>
    </location>
</feature>
<proteinExistence type="inferred from homology"/>
<dbReference type="GO" id="GO:0000428">
    <property type="term" value="C:DNA-directed RNA polymerase complex"/>
    <property type="evidence" value="ECO:0007669"/>
    <property type="project" value="UniProtKB-KW"/>
</dbReference>
<dbReference type="Proteomes" id="UP000193498">
    <property type="component" value="Unassembled WGS sequence"/>
</dbReference>
<evidence type="ECO:0000256" key="3">
    <source>
        <dbReference type="ARBA" id="ARBA00022478"/>
    </source>
</evidence>
<evidence type="ECO:0000256" key="5">
    <source>
        <dbReference type="ARBA" id="ARBA00023242"/>
    </source>
</evidence>
<protein>
    <submittedName>
        <fullName evidence="7">RNA polymerase I associated factor, A49-like protein</fullName>
    </submittedName>
</protein>
<evidence type="ECO:0000256" key="2">
    <source>
        <dbReference type="ARBA" id="ARBA00009430"/>
    </source>
</evidence>
<dbReference type="GO" id="GO:0003677">
    <property type="term" value="F:DNA binding"/>
    <property type="evidence" value="ECO:0007669"/>
    <property type="project" value="InterPro"/>
</dbReference>
<feature type="compositionally biased region" description="Basic and acidic residues" evidence="6">
    <location>
        <begin position="7"/>
        <end position="22"/>
    </location>
</feature>
<comment type="caution">
    <text evidence="7">The sequence shown here is derived from an EMBL/GenBank/DDBJ whole genome shotgun (WGS) entry which is preliminary data.</text>
</comment>
<gene>
    <name evidence="7" type="ORF">K493DRAFT_256066</name>
</gene>
<keyword evidence="8" id="KW-1185">Reference proteome</keyword>
<reference evidence="7 8" key="1">
    <citation type="submission" date="2016-07" db="EMBL/GenBank/DDBJ databases">
        <title>Pervasive Adenine N6-methylation of Active Genes in Fungi.</title>
        <authorList>
            <consortium name="DOE Joint Genome Institute"/>
            <person name="Mondo S.J."/>
            <person name="Dannebaum R.O."/>
            <person name="Kuo R.C."/>
            <person name="Labutti K."/>
            <person name="Haridas S."/>
            <person name="Kuo A."/>
            <person name="Salamov A."/>
            <person name="Ahrendt S.R."/>
            <person name="Lipzen A."/>
            <person name="Sullivan W."/>
            <person name="Andreopoulos W.B."/>
            <person name="Clum A."/>
            <person name="Lindquist E."/>
            <person name="Daum C."/>
            <person name="Ramamoorthy G.K."/>
            <person name="Gryganskyi A."/>
            <person name="Culley D."/>
            <person name="Magnuson J.K."/>
            <person name="James T.Y."/>
            <person name="O'Malley M.A."/>
            <person name="Stajich J.E."/>
            <person name="Spatafora J.W."/>
            <person name="Visel A."/>
            <person name="Grigoriev I.V."/>
        </authorList>
    </citation>
    <scope>NUCLEOTIDE SEQUENCE [LARGE SCALE GENOMIC DNA]</scope>
    <source>
        <strain evidence="7 8">CBS 931.73</strain>
    </source>
</reference>
<feature type="region of interest" description="Disordered" evidence="6">
    <location>
        <begin position="178"/>
        <end position="197"/>
    </location>
</feature>
<dbReference type="PANTHER" id="PTHR14440">
    <property type="entry name" value="DNA-DIRECTED RNA POLYMERASE I SUBUNIT RPA49"/>
    <property type="match status" value="1"/>
</dbReference>
<dbReference type="Pfam" id="PF06870">
    <property type="entry name" value="RNA_pol_I_A49"/>
    <property type="match status" value="1"/>
</dbReference>
<keyword evidence="5" id="KW-0539">Nucleus</keyword>
<dbReference type="InParanoid" id="A0A1Y1YSL9"/>
<comment type="similarity">
    <text evidence="2">Belongs to the eukaryotic RPA49/POLR1E RNA polymerase subunit family.</text>
</comment>
<organism evidence="7 8">
    <name type="scientific">Basidiobolus meristosporus CBS 931.73</name>
    <dbReference type="NCBI Taxonomy" id="1314790"/>
    <lineage>
        <taxon>Eukaryota</taxon>
        <taxon>Fungi</taxon>
        <taxon>Fungi incertae sedis</taxon>
        <taxon>Zoopagomycota</taxon>
        <taxon>Entomophthoromycotina</taxon>
        <taxon>Basidiobolomycetes</taxon>
        <taxon>Basidiobolales</taxon>
        <taxon>Basidiobolaceae</taxon>
        <taxon>Basidiobolus</taxon>
    </lineage>
</organism>